<dbReference type="InterPro" id="IPR051353">
    <property type="entry name" value="Tobamovirus_resist_UPF0261"/>
</dbReference>
<comment type="caution">
    <text evidence="2">The sequence shown here is derived from an EMBL/GenBank/DDBJ whole genome shotgun (WGS) entry which is preliminary data.</text>
</comment>
<keyword evidence="2" id="KW-0670">Pyruvate</keyword>
<dbReference type="PANTHER" id="PTHR31862:SF1">
    <property type="entry name" value="UPF0261 DOMAIN PROTEIN (AFU_ORTHOLOGUE AFUA_1G10120)"/>
    <property type="match status" value="1"/>
</dbReference>
<dbReference type="Pfam" id="PF09370">
    <property type="entry name" value="PEP_hydrolase"/>
    <property type="match status" value="1"/>
</dbReference>
<gene>
    <name evidence="2" type="ORF">E4U92_18575</name>
</gene>
<sequence>MSKNQILQQFKAETKAGRPLIGAGAGTGLSAKTAENGGADFLVVYNSGRYRMAGRGSLAGLLAYGDANAIVLEMAGEVIPVVSRIPVFAGVNGTDPFRGMPTFLKQVQAAGYVGVQNFPTVGAFDGIIRENLESTGMGYDKEVAMMRDANALGLVTAPYAFTVPEAEAMVKDAEVDILVAHMGLTSSGTVGASAVLPLDDAVFRIQEIADAARRAAGSRHLIVLAHGGPIATPQDWQYVLSRVDGIDGFLGASSMERLPAEKAITETVARFKTVTAAI</sequence>
<accession>A0A4U5X1Y5</accession>
<evidence type="ECO:0000259" key="1">
    <source>
        <dbReference type="Pfam" id="PF09370"/>
    </source>
</evidence>
<dbReference type="SUPFAM" id="SSF51621">
    <property type="entry name" value="Phosphoenolpyruvate/pyruvate domain"/>
    <property type="match status" value="1"/>
</dbReference>
<dbReference type="AlphaFoldDB" id="A0A4U5X1Y5"/>
<evidence type="ECO:0000313" key="3">
    <source>
        <dbReference type="Proteomes" id="UP000308632"/>
    </source>
</evidence>
<dbReference type="PIRSF" id="PIRSF034452">
    <property type="entry name" value="TIM-br_sig_trnsd"/>
    <property type="match status" value="1"/>
</dbReference>
<dbReference type="InterPro" id="IPR009215">
    <property type="entry name" value="TIM-br_IGPS-like"/>
</dbReference>
<dbReference type="EMBL" id="SZPR01000015">
    <property type="protein sequence ID" value="TKT08021.1"/>
    <property type="molecule type" value="Genomic_DNA"/>
</dbReference>
<reference evidence="2 3" key="1">
    <citation type="submission" date="2019-04" db="EMBL/GenBank/DDBJ databases">
        <title>Streptomyces lasaliensis sp.nov., an Actinomycete isolated from soil which produces the polyether antibiotic lasalocid.</title>
        <authorList>
            <person name="Erwin G."/>
            <person name="Haber C."/>
        </authorList>
    </citation>
    <scope>NUCLEOTIDE SEQUENCE [LARGE SCALE GENOMIC DNA]</scope>
    <source>
        <strain evidence="2 3">DSM 40089</strain>
    </source>
</reference>
<dbReference type="InterPro" id="IPR015813">
    <property type="entry name" value="Pyrv/PenolPyrv_kinase-like_dom"/>
</dbReference>
<protein>
    <submittedName>
        <fullName evidence="2">Phosphoenolpyruvate hydrolase family protein</fullName>
    </submittedName>
</protein>
<dbReference type="InterPro" id="IPR013785">
    <property type="entry name" value="Aldolase_TIM"/>
</dbReference>
<proteinExistence type="predicted"/>
<dbReference type="PANTHER" id="PTHR31862">
    <property type="entry name" value="UPF0261 DOMAIN PROTEIN (AFU_ORTHOLOGUE AFUA_1G10120)"/>
    <property type="match status" value="1"/>
</dbReference>
<evidence type="ECO:0000313" key="2">
    <source>
        <dbReference type="EMBL" id="TKT08021.1"/>
    </source>
</evidence>
<dbReference type="GO" id="GO:0016787">
    <property type="term" value="F:hydrolase activity"/>
    <property type="evidence" value="ECO:0007669"/>
    <property type="project" value="UniProtKB-KW"/>
</dbReference>
<keyword evidence="2" id="KW-0378">Hydrolase</keyword>
<dbReference type="RefSeq" id="WP_137301558.1">
    <property type="nucleotide sequence ID" value="NZ_BMVD01000008.1"/>
</dbReference>
<dbReference type="Proteomes" id="UP000308632">
    <property type="component" value="Unassembled WGS sequence"/>
</dbReference>
<feature type="domain" description="TIM-barrel" evidence="1">
    <location>
        <begin position="5"/>
        <end position="273"/>
    </location>
</feature>
<name>A0A4U5X1Y5_STRGB</name>
<dbReference type="Gene3D" id="3.20.20.70">
    <property type="entry name" value="Aldolase class I"/>
    <property type="match status" value="1"/>
</dbReference>
<organism evidence="2 3">
    <name type="scientific">Streptomyces galbus</name>
    <dbReference type="NCBI Taxonomy" id="33898"/>
    <lineage>
        <taxon>Bacteria</taxon>
        <taxon>Bacillati</taxon>
        <taxon>Actinomycetota</taxon>
        <taxon>Actinomycetes</taxon>
        <taxon>Kitasatosporales</taxon>
        <taxon>Streptomycetaceae</taxon>
        <taxon>Streptomyces</taxon>
    </lineage>
</organism>